<dbReference type="InterPro" id="IPR036237">
    <property type="entry name" value="Xyl_isomerase-like_sf"/>
</dbReference>
<dbReference type="Gene3D" id="3.20.20.150">
    <property type="entry name" value="Divalent-metal-dependent TIM barrel enzymes"/>
    <property type="match status" value="1"/>
</dbReference>
<organism evidence="2 3">
    <name type="scientific">Imperialibacter roseus</name>
    <dbReference type="NCBI Taxonomy" id="1324217"/>
    <lineage>
        <taxon>Bacteria</taxon>
        <taxon>Pseudomonadati</taxon>
        <taxon>Bacteroidota</taxon>
        <taxon>Cytophagia</taxon>
        <taxon>Cytophagales</taxon>
        <taxon>Flammeovirgaceae</taxon>
        <taxon>Imperialibacter</taxon>
    </lineage>
</organism>
<keyword evidence="3" id="KW-1185">Reference proteome</keyword>
<dbReference type="InterPro" id="IPR013022">
    <property type="entry name" value="Xyl_isomerase-like_TIM-brl"/>
</dbReference>
<keyword evidence="2" id="KW-0413">Isomerase</keyword>
<reference evidence="2 3" key="1">
    <citation type="journal article" date="2023" name="Microbiol. Resour. Announc.">
        <title>Complete Genome Sequence of Imperialibacter roseus strain P4T.</title>
        <authorList>
            <person name="Tizabi D.R."/>
            <person name="Bachvaroff T."/>
            <person name="Hill R.T."/>
        </authorList>
    </citation>
    <scope>NUCLEOTIDE SEQUENCE [LARGE SCALE GENOMIC DNA]</scope>
    <source>
        <strain evidence="2 3">P4T</strain>
    </source>
</reference>
<protein>
    <submittedName>
        <fullName evidence="2">Sugar phosphate isomerase/epimerase</fullName>
    </submittedName>
</protein>
<gene>
    <name evidence="2" type="ORF">RT717_27845</name>
</gene>
<dbReference type="EMBL" id="CP136051">
    <property type="protein sequence ID" value="WOK06886.1"/>
    <property type="molecule type" value="Genomic_DNA"/>
</dbReference>
<dbReference type="Pfam" id="PF01261">
    <property type="entry name" value="AP_endonuc_2"/>
    <property type="match status" value="1"/>
</dbReference>
<dbReference type="Proteomes" id="UP001302349">
    <property type="component" value="Chromosome"/>
</dbReference>
<dbReference type="SUPFAM" id="SSF51658">
    <property type="entry name" value="Xylose isomerase-like"/>
    <property type="match status" value="1"/>
</dbReference>
<dbReference type="RefSeq" id="WP_317489579.1">
    <property type="nucleotide sequence ID" value="NZ_CP136051.1"/>
</dbReference>
<name>A0ABZ0IQA4_9BACT</name>
<accession>A0ABZ0IQA4</accession>
<dbReference type="InterPro" id="IPR050312">
    <property type="entry name" value="IolE/XylAMocC-like"/>
</dbReference>
<evidence type="ECO:0000313" key="2">
    <source>
        <dbReference type="EMBL" id="WOK06886.1"/>
    </source>
</evidence>
<evidence type="ECO:0000313" key="3">
    <source>
        <dbReference type="Proteomes" id="UP001302349"/>
    </source>
</evidence>
<feature type="domain" description="Xylose isomerase-like TIM barrel" evidence="1">
    <location>
        <begin position="54"/>
        <end position="262"/>
    </location>
</feature>
<evidence type="ECO:0000259" key="1">
    <source>
        <dbReference type="Pfam" id="PF01261"/>
    </source>
</evidence>
<proteinExistence type="predicted"/>
<dbReference type="PANTHER" id="PTHR12110:SF41">
    <property type="entry name" value="INOSOSE DEHYDRATASE"/>
    <property type="match status" value="1"/>
</dbReference>
<dbReference type="GO" id="GO:0016853">
    <property type="term" value="F:isomerase activity"/>
    <property type="evidence" value="ECO:0007669"/>
    <property type="project" value="UniProtKB-KW"/>
</dbReference>
<sequence>MNRRTFVKSAGALSAAALVPLTGFSAARKPKFKMGLQLFTIRDAMAKDPVSTLKQVKALGYRDTEIYGYDGAKGTYYGMKAADFKKLLNDLQLTATSGHYDFSSYFNQPMDTLLGYLDQCIEGAKVIDAKYITWPWLAPDYRTPDNFKALADKLNQMGERVQSAGLGFAYHNHDFEFAPHNGVKGYDIILSETDPQLVKLQMDMYWVVRSSNSTPAELIAANPGRYVMWHIKDMDKVTQDYSELGNGSIDYIKMLSTIDADALEYYYLEQGGNFATNSMQSIADSAAYFKKHLQRYL</sequence>
<dbReference type="PANTHER" id="PTHR12110">
    <property type="entry name" value="HYDROXYPYRUVATE ISOMERASE"/>
    <property type="match status" value="1"/>
</dbReference>